<dbReference type="Proteomes" id="UP000012338">
    <property type="component" value="Unassembled WGS sequence"/>
</dbReference>
<evidence type="ECO:0000313" key="3">
    <source>
        <dbReference type="Proteomes" id="UP000012338"/>
    </source>
</evidence>
<evidence type="ECO:0000313" key="2">
    <source>
        <dbReference type="EMBL" id="ENI05635.1"/>
    </source>
</evidence>
<feature type="compositionally biased region" description="Acidic residues" evidence="1">
    <location>
        <begin position="203"/>
        <end position="212"/>
    </location>
</feature>
<reference evidence="3" key="2">
    <citation type="journal article" date="2013" name="PLoS Genet.">
        <title>Comparative genome structure, secondary metabolite, and effector coding capacity across Cochliobolus pathogens.</title>
        <authorList>
            <person name="Condon B.J."/>
            <person name="Leng Y."/>
            <person name="Wu D."/>
            <person name="Bushley K.E."/>
            <person name="Ohm R.A."/>
            <person name="Otillar R."/>
            <person name="Martin J."/>
            <person name="Schackwitz W."/>
            <person name="Grimwood J."/>
            <person name="MohdZainudin N."/>
            <person name="Xue C."/>
            <person name="Wang R."/>
            <person name="Manning V.A."/>
            <person name="Dhillon B."/>
            <person name="Tu Z.J."/>
            <person name="Steffenson B.J."/>
            <person name="Salamov A."/>
            <person name="Sun H."/>
            <person name="Lowry S."/>
            <person name="LaButti K."/>
            <person name="Han J."/>
            <person name="Copeland A."/>
            <person name="Lindquist E."/>
            <person name="Barry K."/>
            <person name="Schmutz J."/>
            <person name="Baker S.E."/>
            <person name="Ciuffetti L.M."/>
            <person name="Grigoriev I.V."/>
            <person name="Zhong S."/>
            <person name="Turgeon B.G."/>
        </authorList>
    </citation>
    <scope>NUCLEOTIDE SEQUENCE [LARGE SCALE GENOMIC DNA]</scope>
    <source>
        <strain evidence="3">C4 / ATCC 48331 / race T</strain>
    </source>
</reference>
<dbReference type="HOGENOM" id="CLU_567587_0_0_1"/>
<organism evidence="2 3">
    <name type="scientific">Cochliobolus heterostrophus (strain C4 / ATCC 48331 / race T)</name>
    <name type="common">Southern corn leaf blight fungus</name>
    <name type="synonym">Bipolaris maydis</name>
    <dbReference type="NCBI Taxonomy" id="665024"/>
    <lineage>
        <taxon>Eukaryota</taxon>
        <taxon>Fungi</taxon>
        <taxon>Dikarya</taxon>
        <taxon>Ascomycota</taxon>
        <taxon>Pezizomycotina</taxon>
        <taxon>Dothideomycetes</taxon>
        <taxon>Pleosporomycetidae</taxon>
        <taxon>Pleosporales</taxon>
        <taxon>Pleosporineae</taxon>
        <taxon>Pleosporaceae</taxon>
        <taxon>Bipolaris</taxon>
    </lineage>
</organism>
<sequence>MDPPATPDSSCSTGNKDLTLTPENSCIHRGPFHANAPPHINTPYHSQSSLLLQTPQTPASTTPTACNIDESLYTRVAVHTAKCTECDKRNMDTMRRCPGCTFQVCQPCYEKRQREGKGLVHGNMPSPDETGVATPSGTGARASRKKPVGSAAKASSSFQKEVDEEESKECKDSVQKAGKHTPSVPKSKATKRSRGRSCVKDSEPEESSEGEVDPDHASPTPSKRHQSLSFAESALATATRAPPTTRAALRSNPSIAYPEPPTPQSETARPRVPVTHSREDYPYDDLLYQNCVVGYDEPLLARCEPVTYNPAGRIPAIIQRGGRRRRPTADEIYQNIQKKVREKLEQIHADRLTSGAEKSPVLASHVSTPDAKTATTVRAFVEKEAMRHQDANILDEDDGKILFRTMQSAALAWGKKTFKKQEPAMQRLLLPGLNLRLDRIPDKYTTELRVLMDGVVERTLHELDEAATLSATSPPHPSG</sequence>
<keyword evidence="3" id="KW-1185">Reference proteome</keyword>
<dbReference type="EMBL" id="KB733454">
    <property type="protein sequence ID" value="ENI05635.1"/>
    <property type="molecule type" value="Genomic_DNA"/>
</dbReference>
<feature type="compositionally biased region" description="Low complexity" evidence="1">
    <location>
        <begin position="234"/>
        <end position="250"/>
    </location>
</feature>
<reference evidence="2 3" key="1">
    <citation type="journal article" date="2012" name="PLoS Pathog.">
        <title>Diverse lifestyles and strategies of plant pathogenesis encoded in the genomes of eighteen Dothideomycetes fungi.</title>
        <authorList>
            <person name="Ohm R.A."/>
            <person name="Feau N."/>
            <person name="Henrissat B."/>
            <person name="Schoch C.L."/>
            <person name="Horwitz B.A."/>
            <person name="Barry K.W."/>
            <person name="Condon B.J."/>
            <person name="Copeland A.C."/>
            <person name="Dhillon B."/>
            <person name="Glaser F."/>
            <person name="Hesse C.N."/>
            <person name="Kosti I."/>
            <person name="LaButti K."/>
            <person name="Lindquist E.A."/>
            <person name="Lucas S."/>
            <person name="Salamov A.A."/>
            <person name="Bradshaw R.E."/>
            <person name="Ciuffetti L."/>
            <person name="Hamelin R.C."/>
            <person name="Kema G.H.J."/>
            <person name="Lawrence C."/>
            <person name="Scott J.A."/>
            <person name="Spatafora J.W."/>
            <person name="Turgeon B.G."/>
            <person name="de Wit P.J.G.M."/>
            <person name="Zhong S."/>
            <person name="Goodwin S.B."/>
            <person name="Grigoriev I.V."/>
        </authorList>
    </citation>
    <scope>NUCLEOTIDE SEQUENCE [LARGE SCALE GENOMIC DNA]</scope>
    <source>
        <strain evidence="3">C4 / ATCC 48331 / race T</strain>
    </source>
</reference>
<evidence type="ECO:0000256" key="1">
    <source>
        <dbReference type="SAM" id="MobiDB-lite"/>
    </source>
</evidence>
<dbReference type="OrthoDB" id="4755622at2759"/>
<protein>
    <submittedName>
        <fullName evidence="2">Uncharacterized protein</fullName>
    </submittedName>
</protein>
<dbReference type="AlphaFoldDB" id="N4X1S2"/>
<proteinExistence type="predicted"/>
<feature type="compositionally biased region" description="Basic residues" evidence="1">
    <location>
        <begin position="188"/>
        <end position="197"/>
    </location>
</feature>
<feature type="region of interest" description="Disordered" evidence="1">
    <location>
        <begin position="119"/>
        <end position="278"/>
    </location>
</feature>
<name>N4X1S2_COCH4</name>
<accession>N4X1S2</accession>
<gene>
    <name evidence="2" type="ORF">COCC4DRAFT_195632</name>
</gene>